<sequence length="120" mass="14093">AKVKASTLRTKSLAQLRQELAEQKKELLEFRAQQTAKNLRGYKVNEYRKNIARILTVITQKNREEAIKKYMGTKYKPLDLRTKKTRALRRALTPEQKALKTLRQKKKEAHFGKHIYAIKA</sequence>
<dbReference type="EMBL" id="JAMZIH010001174">
    <property type="protein sequence ID" value="KAJ1678430.1"/>
    <property type="molecule type" value="Genomic_DNA"/>
</dbReference>
<evidence type="ECO:0000313" key="1">
    <source>
        <dbReference type="EMBL" id="KAJ1678430.1"/>
    </source>
</evidence>
<dbReference type="Proteomes" id="UP001145114">
    <property type="component" value="Unassembled WGS sequence"/>
</dbReference>
<evidence type="ECO:0000313" key="2">
    <source>
        <dbReference type="Proteomes" id="UP001145114"/>
    </source>
</evidence>
<gene>
    <name evidence="1" type="primary">rpl35</name>
    <name evidence="1" type="ORF">EV182_004064</name>
</gene>
<name>A0ACC1HSU4_9FUNG</name>
<comment type="caution">
    <text evidence="1">The sequence shown here is derived from an EMBL/GenBank/DDBJ whole genome shotgun (WGS) entry which is preliminary data.</text>
</comment>
<proteinExistence type="predicted"/>
<organism evidence="1 2">
    <name type="scientific">Spiromyces aspiralis</name>
    <dbReference type="NCBI Taxonomy" id="68401"/>
    <lineage>
        <taxon>Eukaryota</taxon>
        <taxon>Fungi</taxon>
        <taxon>Fungi incertae sedis</taxon>
        <taxon>Zoopagomycota</taxon>
        <taxon>Kickxellomycotina</taxon>
        <taxon>Kickxellomycetes</taxon>
        <taxon>Kickxellales</taxon>
        <taxon>Kickxellaceae</taxon>
        <taxon>Spiromyces</taxon>
    </lineage>
</organism>
<keyword evidence="1" id="KW-0689">Ribosomal protein</keyword>
<reference evidence="1" key="1">
    <citation type="submission" date="2022-06" db="EMBL/GenBank/DDBJ databases">
        <title>Phylogenomic reconstructions and comparative analyses of Kickxellomycotina fungi.</title>
        <authorList>
            <person name="Reynolds N.K."/>
            <person name="Stajich J.E."/>
            <person name="Barry K."/>
            <person name="Grigoriev I.V."/>
            <person name="Crous P."/>
            <person name="Smith M.E."/>
        </authorList>
    </citation>
    <scope>NUCLEOTIDE SEQUENCE</scope>
    <source>
        <strain evidence="1">RSA 2271</strain>
    </source>
</reference>
<accession>A0ACC1HSU4</accession>
<protein>
    <submittedName>
        <fullName evidence="1">60S ribosomal protein L35, L29</fullName>
    </submittedName>
</protein>
<keyword evidence="1" id="KW-0687">Ribonucleoprotein</keyword>
<keyword evidence="2" id="KW-1185">Reference proteome</keyword>
<feature type="non-terminal residue" evidence="1">
    <location>
        <position position="1"/>
    </location>
</feature>